<dbReference type="EMBL" id="CM031825">
    <property type="protein sequence ID" value="KAG6734975.1"/>
    <property type="molecule type" value="Genomic_DNA"/>
</dbReference>
<dbReference type="PANTHER" id="PTHR31284:SF22">
    <property type="entry name" value="ACID PHOSPHATASE"/>
    <property type="match status" value="1"/>
</dbReference>
<evidence type="ECO:0000313" key="2">
    <source>
        <dbReference type="Proteomes" id="UP000811246"/>
    </source>
</evidence>
<protein>
    <recommendedName>
        <fullName evidence="3">Acid phosphatase</fullName>
    </recommendedName>
</protein>
<name>A0A922K9Q9_CARIL</name>
<dbReference type="PANTHER" id="PTHR31284">
    <property type="entry name" value="ACID PHOSPHATASE-LIKE PROTEIN"/>
    <property type="match status" value="1"/>
</dbReference>
<dbReference type="Pfam" id="PF03767">
    <property type="entry name" value="Acid_phosphat_B"/>
    <property type="match status" value="1"/>
</dbReference>
<dbReference type="InterPro" id="IPR005519">
    <property type="entry name" value="Acid_phosphat_B-like"/>
</dbReference>
<reference evidence="1" key="1">
    <citation type="submission" date="2021-01" db="EMBL/GenBank/DDBJ databases">
        <authorList>
            <person name="Lovell J.T."/>
            <person name="Bentley N."/>
            <person name="Bhattarai G."/>
            <person name="Jenkins J.W."/>
            <person name="Sreedasyam A."/>
            <person name="Alarcon Y."/>
            <person name="Bock C."/>
            <person name="Boston L."/>
            <person name="Carlson J."/>
            <person name="Cervantes K."/>
            <person name="Clermont K."/>
            <person name="Krom N."/>
            <person name="Kubenka K."/>
            <person name="Mamidi S."/>
            <person name="Mattison C."/>
            <person name="Monteros M."/>
            <person name="Pisani C."/>
            <person name="Plott C."/>
            <person name="Rajasekar S."/>
            <person name="Rhein H.S."/>
            <person name="Rohla C."/>
            <person name="Song M."/>
            <person name="Hilaire R.S."/>
            <person name="Shu S."/>
            <person name="Wells L."/>
            <person name="Wang X."/>
            <person name="Webber J."/>
            <person name="Heerema R.J."/>
            <person name="Klein P."/>
            <person name="Conner P."/>
            <person name="Grauke L."/>
            <person name="Grimwood J."/>
            <person name="Schmutz J."/>
            <person name="Randall J.J."/>
        </authorList>
    </citation>
    <scope>NUCLEOTIDE SEQUENCE</scope>
    <source>
        <tissue evidence="1">Leaf</tissue>
    </source>
</reference>
<dbReference type="AlphaFoldDB" id="A0A922K9Q9"/>
<comment type="caution">
    <text evidence="1">The sequence shown here is derived from an EMBL/GenBank/DDBJ whole genome shotgun (WGS) entry which is preliminary data.</text>
</comment>
<proteinExistence type="predicted"/>
<dbReference type="Proteomes" id="UP000811246">
    <property type="component" value="Chromosome 1"/>
</dbReference>
<accession>A0A922K9Q9</accession>
<organism evidence="1 2">
    <name type="scientific">Carya illinoinensis</name>
    <name type="common">Pecan</name>
    <dbReference type="NCBI Taxonomy" id="32201"/>
    <lineage>
        <taxon>Eukaryota</taxon>
        <taxon>Viridiplantae</taxon>
        <taxon>Streptophyta</taxon>
        <taxon>Embryophyta</taxon>
        <taxon>Tracheophyta</taxon>
        <taxon>Spermatophyta</taxon>
        <taxon>Magnoliopsida</taxon>
        <taxon>eudicotyledons</taxon>
        <taxon>Gunneridae</taxon>
        <taxon>Pentapetalae</taxon>
        <taxon>rosids</taxon>
        <taxon>fabids</taxon>
        <taxon>Fagales</taxon>
        <taxon>Juglandaceae</taxon>
        <taxon>Carya</taxon>
    </lineage>
</organism>
<evidence type="ECO:0008006" key="3">
    <source>
        <dbReference type="Google" id="ProtNLM"/>
    </source>
</evidence>
<sequence>MPMKWSGRSQPGVSPVEILRWEAVMLQSCQSKSSGVVEIQKTVDDYNGCKFFALYPELNILEADEIPSTCQAFAIWYIKAGQYAKDLNATMQAVENYFSSITSPNDGLDVVLMDVDDILSSDPHHTNLLMHRFEQFGCHDCVKEASHLKHLLIFRLYMKLRAGGWPLVLLSRRSLIQKNATVGHLISAGYSGWTSLIMRSDEELQMDTCQYFSTRRALMQRDGIRITGVISSRMDALTGPYLGKRIFKLPNALYYNFESTSISE</sequence>
<gene>
    <name evidence="1" type="ORF">I3842_01G296800</name>
</gene>
<evidence type="ECO:0000313" key="1">
    <source>
        <dbReference type="EMBL" id="KAG6734975.1"/>
    </source>
</evidence>